<evidence type="ECO:0000313" key="2">
    <source>
        <dbReference type="Proteomes" id="UP001519295"/>
    </source>
</evidence>
<dbReference type="RefSeq" id="WP_281071148.1">
    <property type="nucleotide sequence ID" value="NZ_JAGINU010000001.1"/>
</dbReference>
<protein>
    <submittedName>
        <fullName evidence="1">Uncharacterized protein</fullName>
    </submittedName>
</protein>
<comment type="caution">
    <text evidence="1">The sequence shown here is derived from an EMBL/GenBank/DDBJ whole genome shotgun (WGS) entry which is preliminary data.</text>
</comment>
<accession>A0ABS4VP69</accession>
<evidence type="ECO:0000313" key="1">
    <source>
        <dbReference type="EMBL" id="MBP2365722.1"/>
    </source>
</evidence>
<gene>
    <name evidence="1" type="ORF">JOF36_001418</name>
</gene>
<keyword evidence="2" id="KW-1185">Reference proteome</keyword>
<name>A0ABS4VP69_9PSEU</name>
<dbReference type="Proteomes" id="UP001519295">
    <property type="component" value="Unassembled WGS sequence"/>
</dbReference>
<dbReference type="EMBL" id="JAGINU010000001">
    <property type="protein sequence ID" value="MBP2365722.1"/>
    <property type="molecule type" value="Genomic_DNA"/>
</dbReference>
<organism evidence="1 2">
    <name type="scientific">Pseudonocardia parietis</name>
    <dbReference type="NCBI Taxonomy" id="570936"/>
    <lineage>
        <taxon>Bacteria</taxon>
        <taxon>Bacillati</taxon>
        <taxon>Actinomycetota</taxon>
        <taxon>Actinomycetes</taxon>
        <taxon>Pseudonocardiales</taxon>
        <taxon>Pseudonocardiaceae</taxon>
        <taxon>Pseudonocardia</taxon>
    </lineage>
</organism>
<reference evidence="1 2" key="1">
    <citation type="submission" date="2021-03" db="EMBL/GenBank/DDBJ databases">
        <title>Sequencing the genomes of 1000 actinobacteria strains.</title>
        <authorList>
            <person name="Klenk H.-P."/>
        </authorList>
    </citation>
    <scope>NUCLEOTIDE SEQUENCE [LARGE SCALE GENOMIC DNA]</scope>
    <source>
        <strain evidence="1 2">DSM 45256</strain>
    </source>
</reference>
<proteinExistence type="predicted"/>
<sequence length="40" mass="4441">MQDEVDAPARRVWSGAVDQTRTLVASVLALYRACTWAGYL</sequence>